<organism evidence="2 3">
    <name type="scientific">Aphanomyces euteiches</name>
    <dbReference type="NCBI Taxonomy" id="100861"/>
    <lineage>
        <taxon>Eukaryota</taxon>
        <taxon>Sar</taxon>
        <taxon>Stramenopiles</taxon>
        <taxon>Oomycota</taxon>
        <taxon>Saprolegniomycetes</taxon>
        <taxon>Saprolegniales</taxon>
        <taxon>Verrucalvaceae</taxon>
        <taxon>Aphanomyces</taxon>
    </lineage>
</organism>
<keyword evidence="3" id="KW-1185">Reference proteome</keyword>
<evidence type="ECO:0000313" key="2">
    <source>
        <dbReference type="EMBL" id="KAF0722468.1"/>
    </source>
</evidence>
<reference evidence="2 3" key="1">
    <citation type="submission" date="2019-07" db="EMBL/GenBank/DDBJ databases">
        <title>Genomics analysis of Aphanomyces spp. identifies a new class of oomycete effector associated with host adaptation.</title>
        <authorList>
            <person name="Gaulin E."/>
        </authorList>
    </citation>
    <scope>NUCLEOTIDE SEQUENCE [LARGE SCALE GENOMIC DNA]</scope>
    <source>
        <strain evidence="2 3">ATCC 201684</strain>
    </source>
</reference>
<dbReference type="AlphaFoldDB" id="A0A6G0W7J1"/>
<feature type="compositionally biased region" description="Low complexity" evidence="1">
    <location>
        <begin position="75"/>
        <end position="97"/>
    </location>
</feature>
<proteinExistence type="predicted"/>
<evidence type="ECO:0000256" key="1">
    <source>
        <dbReference type="SAM" id="MobiDB-lite"/>
    </source>
</evidence>
<dbReference type="Proteomes" id="UP000481153">
    <property type="component" value="Unassembled WGS sequence"/>
</dbReference>
<sequence>MKKSPSVPSGGLSLQKISKASPVCLIRPGYTSYDYGSLNFTEFIAELRRYGKSLGGDAAPSSTNGTVTTPVPGYSSSSVATSSSTTAAPTTTKGAPSSALSCLALSFALQ</sequence>
<feature type="region of interest" description="Disordered" evidence="1">
    <location>
        <begin position="54"/>
        <end position="97"/>
    </location>
</feature>
<accession>A0A6G0W7J1</accession>
<evidence type="ECO:0000313" key="3">
    <source>
        <dbReference type="Proteomes" id="UP000481153"/>
    </source>
</evidence>
<comment type="caution">
    <text evidence="2">The sequence shown here is derived from an EMBL/GenBank/DDBJ whole genome shotgun (WGS) entry which is preliminary data.</text>
</comment>
<feature type="compositionally biased region" description="Polar residues" evidence="1">
    <location>
        <begin position="60"/>
        <end position="69"/>
    </location>
</feature>
<dbReference type="EMBL" id="VJMJ01000333">
    <property type="protein sequence ID" value="KAF0722468.1"/>
    <property type="molecule type" value="Genomic_DNA"/>
</dbReference>
<protein>
    <submittedName>
        <fullName evidence="2">Uncharacterized protein</fullName>
    </submittedName>
</protein>
<gene>
    <name evidence="2" type="ORF">Ae201684_018411</name>
</gene>
<name>A0A6G0W7J1_9STRA</name>